<dbReference type="EMBL" id="AHHD01000035">
    <property type="protein sequence ID" value="EKG21796.1"/>
    <property type="molecule type" value="Genomic_DNA"/>
</dbReference>
<comment type="caution">
    <text evidence="2">The sequence shown here is derived from an EMBL/GenBank/DDBJ whole genome shotgun (WGS) entry which is preliminary data.</text>
</comment>
<proteinExistence type="predicted"/>
<organism evidence="2 3">
    <name type="scientific">Macrophomina phaseolina (strain MS6)</name>
    <name type="common">Charcoal rot fungus</name>
    <dbReference type="NCBI Taxonomy" id="1126212"/>
    <lineage>
        <taxon>Eukaryota</taxon>
        <taxon>Fungi</taxon>
        <taxon>Dikarya</taxon>
        <taxon>Ascomycota</taxon>
        <taxon>Pezizomycotina</taxon>
        <taxon>Dothideomycetes</taxon>
        <taxon>Dothideomycetes incertae sedis</taxon>
        <taxon>Botryosphaeriales</taxon>
        <taxon>Botryosphaeriaceae</taxon>
        <taxon>Macrophomina</taxon>
    </lineage>
</organism>
<accession>K2RGX8</accession>
<keyword evidence="1" id="KW-1133">Transmembrane helix</keyword>
<name>K2RGX8_MACPH</name>
<dbReference type="VEuPathDB" id="FungiDB:MPH_00715"/>
<dbReference type="AlphaFoldDB" id="K2RGX8"/>
<evidence type="ECO:0000256" key="1">
    <source>
        <dbReference type="SAM" id="Phobius"/>
    </source>
</evidence>
<protein>
    <submittedName>
        <fullName evidence="2">Uncharacterized protein</fullName>
    </submittedName>
</protein>
<feature type="transmembrane region" description="Helical" evidence="1">
    <location>
        <begin position="642"/>
        <end position="668"/>
    </location>
</feature>
<sequence length="750" mass="80178">MRSEMACQRLHLAPNWDSGLHLAPCSASSLDQSIFGKVSTNACRSQCMYRQALVDGLMLLHGAPVLASSVYKRLGLDLSADLARRGYTVDTYNMDAQKSKTDHVTQSSRLLGSERDPATGSLMSISTRYEGASAPHVYTEPAFQSSKRPIRIVYAFAIALSLTVPLAALVAWLASINVTHHTFDTFAGEEIGGMLSQGQAKAIDVVCGALLAPLVMTAANTIWFNSARVSAVNEQQTGAIPLRTLVAASTTASGSYDLLHFRDLLQGKTWRLCLLALLTLFSALARTSLTNIIAYEAFSVDLPSGPINELRLQRDAAIEKTFINGSIFPLNQLELYDFSISQQGDIANQITGLLTQLSFENITSGLTDGAYIGINATRKSLDALLGSVRSLHDVPGYRLTVDCTPDLPDFISVLQALGPYTTQISLTWNTTDPSILSPLQVTYPGVPEDIQTGDGDGYTYVGFSIGTQEAYLGTLNRFNLTNDTSASAYGDVHNRAFDMSAWGFSGTQSTMSVSGLRCSLHRQAGLLNLTRSGAVSAWAIAASSFSDARTRVPSLLAQWQSNLNYHAPQANIPGIGPPLSRGWGATADRGSFDGFAANFLYASGEVLRATYEVAAANATRDQPEYLYVVDGTRSVERYRITYVPSILLAGLACLVGAGAVTAGLAWAARASVSGRAFRQVDAVRVVVDGAAGLGGARAEAAQMGMASNDALDAWAGRYKVRYEKLVEGDGEVVVRLVPVGGDKTEGRTVH</sequence>
<dbReference type="Proteomes" id="UP000007129">
    <property type="component" value="Unassembled WGS sequence"/>
</dbReference>
<feature type="transmembrane region" description="Helical" evidence="1">
    <location>
        <begin position="152"/>
        <end position="174"/>
    </location>
</feature>
<gene>
    <name evidence="2" type="ORF">MPH_00715</name>
</gene>
<keyword evidence="1" id="KW-0812">Transmembrane</keyword>
<evidence type="ECO:0000313" key="2">
    <source>
        <dbReference type="EMBL" id="EKG21796.1"/>
    </source>
</evidence>
<keyword evidence="1" id="KW-0472">Membrane</keyword>
<evidence type="ECO:0000313" key="3">
    <source>
        <dbReference type="Proteomes" id="UP000007129"/>
    </source>
</evidence>
<dbReference type="OrthoDB" id="2840209at2759"/>
<dbReference type="InParanoid" id="K2RGX8"/>
<reference evidence="2 3" key="1">
    <citation type="journal article" date="2012" name="BMC Genomics">
        <title>Tools to kill: Genome of one of the most destructive plant pathogenic fungi Macrophomina phaseolina.</title>
        <authorList>
            <person name="Islam M.S."/>
            <person name="Haque M.S."/>
            <person name="Islam M.M."/>
            <person name="Emdad E.M."/>
            <person name="Halim A."/>
            <person name="Hossen Q.M.M."/>
            <person name="Hossain M.Z."/>
            <person name="Ahmed B."/>
            <person name="Rahim S."/>
            <person name="Rahman M.S."/>
            <person name="Alam M.M."/>
            <person name="Hou S."/>
            <person name="Wan X."/>
            <person name="Saito J.A."/>
            <person name="Alam M."/>
        </authorList>
    </citation>
    <scope>NUCLEOTIDE SEQUENCE [LARGE SCALE GENOMIC DNA]</scope>
    <source>
        <strain evidence="2 3">MS6</strain>
    </source>
</reference>
<dbReference type="HOGENOM" id="CLU_027655_0_0_1"/>
<dbReference type="eggNOG" id="ENOG502SI9Q">
    <property type="taxonomic scope" value="Eukaryota"/>
</dbReference>